<name>A0AAV4N9R5_CAEEX</name>
<sequence length="108" mass="11783">MGVTFLVVHRSGGRLPDQWSDRYRFPVGVHSILHTDHPSDLPVVHPLVSGTSMQHRTVAHCSRTSQWPVVLTADPRTTLLIFAAQHSPPLNESVAPTGCSILFSTPAP</sequence>
<comment type="caution">
    <text evidence="1">The sequence shown here is derived from an EMBL/GenBank/DDBJ whole genome shotgun (WGS) entry which is preliminary data.</text>
</comment>
<reference evidence="1 2" key="1">
    <citation type="submission" date="2021-06" db="EMBL/GenBank/DDBJ databases">
        <title>Caerostris extrusa draft genome.</title>
        <authorList>
            <person name="Kono N."/>
            <person name="Arakawa K."/>
        </authorList>
    </citation>
    <scope>NUCLEOTIDE SEQUENCE [LARGE SCALE GENOMIC DNA]</scope>
</reference>
<proteinExistence type="predicted"/>
<protein>
    <submittedName>
        <fullName evidence="1">Uncharacterized protein</fullName>
    </submittedName>
</protein>
<evidence type="ECO:0000313" key="1">
    <source>
        <dbReference type="EMBL" id="GIX81547.1"/>
    </source>
</evidence>
<accession>A0AAV4N9R5</accession>
<dbReference type="Proteomes" id="UP001054945">
    <property type="component" value="Unassembled WGS sequence"/>
</dbReference>
<organism evidence="1 2">
    <name type="scientific">Caerostris extrusa</name>
    <name type="common">Bark spider</name>
    <name type="synonym">Caerostris bankana</name>
    <dbReference type="NCBI Taxonomy" id="172846"/>
    <lineage>
        <taxon>Eukaryota</taxon>
        <taxon>Metazoa</taxon>
        <taxon>Ecdysozoa</taxon>
        <taxon>Arthropoda</taxon>
        <taxon>Chelicerata</taxon>
        <taxon>Arachnida</taxon>
        <taxon>Araneae</taxon>
        <taxon>Araneomorphae</taxon>
        <taxon>Entelegynae</taxon>
        <taxon>Araneoidea</taxon>
        <taxon>Araneidae</taxon>
        <taxon>Caerostris</taxon>
    </lineage>
</organism>
<evidence type="ECO:0000313" key="2">
    <source>
        <dbReference type="Proteomes" id="UP001054945"/>
    </source>
</evidence>
<dbReference type="EMBL" id="BPLR01020687">
    <property type="protein sequence ID" value="GIX81547.1"/>
    <property type="molecule type" value="Genomic_DNA"/>
</dbReference>
<dbReference type="AlphaFoldDB" id="A0AAV4N9R5"/>
<keyword evidence="2" id="KW-1185">Reference proteome</keyword>
<gene>
    <name evidence="1" type="ORF">CEXT_227131</name>
</gene>